<organism evidence="2">
    <name type="scientific">marine sediment metagenome</name>
    <dbReference type="NCBI Taxonomy" id="412755"/>
    <lineage>
        <taxon>unclassified sequences</taxon>
        <taxon>metagenomes</taxon>
        <taxon>ecological metagenomes</taxon>
    </lineage>
</organism>
<evidence type="ECO:0000313" key="2">
    <source>
        <dbReference type="EMBL" id="GAI64555.1"/>
    </source>
</evidence>
<feature type="domain" description="TIR" evidence="1">
    <location>
        <begin position="253"/>
        <end position="307"/>
    </location>
</feature>
<dbReference type="InterPro" id="IPR000157">
    <property type="entry name" value="TIR_dom"/>
</dbReference>
<dbReference type="InterPro" id="IPR035897">
    <property type="entry name" value="Toll_tir_struct_dom_sf"/>
</dbReference>
<dbReference type="AlphaFoldDB" id="X1RN22"/>
<dbReference type="SUPFAM" id="SSF52200">
    <property type="entry name" value="Toll/Interleukin receptor TIR domain"/>
    <property type="match status" value="1"/>
</dbReference>
<accession>X1RN22</accession>
<proteinExistence type="predicted"/>
<evidence type="ECO:0000259" key="1">
    <source>
        <dbReference type="Pfam" id="PF13676"/>
    </source>
</evidence>
<dbReference type="EMBL" id="BARW01001848">
    <property type="protein sequence ID" value="GAI64555.1"/>
    <property type="molecule type" value="Genomic_DNA"/>
</dbReference>
<dbReference type="GO" id="GO:0007165">
    <property type="term" value="P:signal transduction"/>
    <property type="evidence" value="ECO:0007669"/>
    <property type="project" value="InterPro"/>
</dbReference>
<dbReference type="Pfam" id="PF13676">
    <property type="entry name" value="TIR_2"/>
    <property type="match status" value="1"/>
</dbReference>
<protein>
    <recommendedName>
        <fullName evidence="1">TIR domain-containing protein</fullName>
    </recommendedName>
</protein>
<feature type="non-terminal residue" evidence="2">
    <location>
        <position position="307"/>
    </location>
</feature>
<reference evidence="2" key="1">
    <citation type="journal article" date="2014" name="Front. Microbiol.">
        <title>High frequency of phylogenetically diverse reductive dehalogenase-homologous genes in deep subseafloor sedimentary metagenomes.</title>
        <authorList>
            <person name="Kawai M."/>
            <person name="Futagami T."/>
            <person name="Toyoda A."/>
            <person name="Takaki Y."/>
            <person name="Nishi S."/>
            <person name="Hori S."/>
            <person name="Arai W."/>
            <person name="Tsubouchi T."/>
            <person name="Morono Y."/>
            <person name="Uchiyama I."/>
            <person name="Ito T."/>
            <person name="Fujiyama A."/>
            <person name="Inagaki F."/>
            <person name="Takami H."/>
        </authorList>
    </citation>
    <scope>NUCLEOTIDE SEQUENCE</scope>
    <source>
        <strain evidence="2">Expedition CK06-06</strain>
    </source>
</reference>
<sequence length="307" mass="37028">MILQLYFIKEYLQSNGNFLNIKIFKQQDIQSNEYKKWFNQACHAKEEIASILQSAQFKQNKQLKIDELEKIFKLMKKFSKNQSLTRLIYELNGLENFNNQLWNLYYGQESLPYRFNNFIKLQKVGQQTASQFLVVFDWNKYPISTYKMEQILALETEIKNTIKREIITKYKDLSKRSLNFLIYFEVYKEIRLLLELDNYYQINMILWRYLQTIQPKSEQRIEIIQTDEEIENDNNDFFLELPFGAYDGGGRYIFVSYAHEDKKIVYPEMEMIYSEGYNLWYDEGIPLASEWPAEIEKAIKNCHLFLV</sequence>
<comment type="caution">
    <text evidence="2">The sequence shown here is derived from an EMBL/GenBank/DDBJ whole genome shotgun (WGS) entry which is preliminary data.</text>
</comment>
<gene>
    <name evidence="2" type="ORF">S12H4_05541</name>
</gene>
<dbReference type="Gene3D" id="3.40.50.10140">
    <property type="entry name" value="Toll/interleukin-1 receptor homology (TIR) domain"/>
    <property type="match status" value="1"/>
</dbReference>
<name>X1RN22_9ZZZZ</name>